<name>A0ABW1KTZ5_9PROT</name>
<evidence type="ECO:0000313" key="11">
    <source>
        <dbReference type="EMBL" id="MFC6034785.1"/>
    </source>
</evidence>
<feature type="domain" description="M23ase beta-sheet core" evidence="10">
    <location>
        <begin position="306"/>
        <end position="393"/>
    </location>
</feature>
<dbReference type="Gene3D" id="2.70.70.10">
    <property type="entry name" value="Glucose Permease (Domain IIA)"/>
    <property type="match status" value="1"/>
</dbReference>
<gene>
    <name evidence="11" type="ORF">ACFMB1_04470</name>
</gene>
<keyword evidence="6" id="KW-0482">Metalloprotease</keyword>
<keyword evidence="2" id="KW-0645">Protease</keyword>
<feature type="coiled-coil region" evidence="7">
    <location>
        <begin position="150"/>
        <end position="212"/>
    </location>
</feature>
<dbReference type="PANTHER" id="PTHR21666">
    <property type="entry name" value="PEPTIDASE-RELATED"/>
    <property type="match status" value="1"/>
</dbReference>
<feature type="region of interest" description="Disordered" evidence="8">
    <location>
        <begin position="241"/>
        <end position="263"/>
    </location>
</feature>
<dbReference type="SUPFAM" id="SSF51261">
    <property type="entry name" value="Duplicated hybrid motif"/>
    <property type="match status" value="1"/>
</dbReference>
<sequence>MTLRLFLFALAFLTPLHARAQVDSDELKAVEQQLKERAEEEKRLKNEAAAKQREVSALRNSLIETANSIQESERKVAGLEQSIDELEAEKIEAEAALKKESENLSDVLAALQSLEMSRPPALLVNPEDANKAARAAMLLSDAAPEVEARAARLRGAIERLAALARDLDRDRANFTKESGALAARRDVLAELLTKKEQEHNVAEALAASAQRETARIAAQASTLRELIDRLSRLAHLITPRLKPPAPKEALPEPSSTPNLPSIKRTAPEPVITAKAFGEARGALRAPVAGRLTGDYGKSRPEGGIFEGLRFSVRDQAIVTSPFEGRVKFAQSWPEVGNLILLDVGDGYHILFMGVGRFLVEENQRITAGEPVAEMSGGGALDFEIRKNGEPVNPALWLSRKTMESLQ</sequence>
<evidence type="ECO:0000256" key="1">
    <source>
        <dbReference type="ARBA" id="ARBA00001947"/>
    </source>
</evidence>
<keyword evidence="9" id="KW-0732">Signal</keyword>
<keyword evidence="12" id="KW-1185">Reference proteome</keyword>
<proteinExistence type="predicted"/>
<dbReference type="InterPro" id="IPR011055">
    <property type="entry name" value="Dup_hybrid_motif"/>
</dbReference>
<dbReference type="CDD" id="cd12797">
    <property type="entry name" value="M23_peptidase"/>
    <property type="match status" value="1"/>
</dbReference>
<dbReference type="EMBL" id="JBHPON010000001">
    <property type="protein sequence ID" value="MFC6034785.1"/>
    <property type="molecule type" value="Genomic_DNA"/>
</dbReference>
<keyword evidence="3" id="KW-0479">Metal-binding</keyword>
<evidence type="ECO:0000256" key="9">
    <source>
        <dbReference type="SAM" id="SignalP"/>
    </source>
</evidence>
<evidence type="ECO:0000256" key="4">
    <source>
        <dbReference type="ARBA" id="ARBA00022801"/>
    </source>
</evidence>
<dbReference type="InterPro" id="IPR016047">
    <property type="entry name" value="M23ase_b-sheet_dom"/>
</dbReference>
<feature type="signal peptide" evidence="9">
    <location>
        <begin position="1"/>
        <end position="20"/>
    </location>
</feature>
<accession>A0ABW1KTZ5</accession>
<evidence type="ECO:0000256" key="7">
    <source>
        <dbReference type="SAM" id="Coils"/>
    </source>
</evidence>
<evidence type="ECO:0000256" key="3">
    <source>
        <dbReference type="ARBA" id="ARBA00022723"/>
    </source>
</evidence>
<feature type="coiled-coil region" evidence="7">
    <location>
        <begin position="24"/>
        <end position="103"/>
    </location>
</feature>
<evidence type="ECO:0000256" key="8">
    <source>
        <dbReference type="SAM" id="MobiDB-lite"/>
    </source>
</evidence>
<dbReference type="PANTHER" id="PTHR21666:SF288">
    <property type="entry name" value="CELL DIVISION PROTEIN YTFB"/>
    <property type="match status" value="1"/>
</dbReference>
<evidence type="ECO:0000313" key="12">
    <source>
        <dbReference type="Proteomes" id="UP001596116"/>
    </source>
</evidence>
<dbReference type="Pfam" id="PF01551">
    <property type="entry name" value="Peptidase_M23"/>
    <property type="match status" value="1"/>
</dbReference>
<evidence type="ECO:0000256" key="6">
    <source>
        <dbReference type="ARBA" id="ARBA00023049"/>
    </source>
</evidence>
<evidence type="ECO:0000256" key="5">
    <source>
        <dbReference type="ARBA" id="ARBA00022833"/>
    </source>
</evidence>
<keyword evidence="5" id="KW-0862">Zinc</keyword>
<comment type="cofactor">
    <cofactor evidence="1">
        <name>Zn(2+)</name>
        <dbReference type="ChEBI" id="CHEBI:29105"/>
    </cofactor>
</comment>
<dbReference type="InterPro" id="IPR050570">
    <property type="entry name" value="Cell_wall_metabolism_enzyme"/>
</dbReference>
<evidence type="ECO:0000256" key="2">
    <source>
        <dbReference type="ARBA" id="ARBA00022670"/>
    </source>
</evidence>
<reference evidence="11 12" key="1">
    <citation type="submission" date="2024-09" db="EMBL/GenBank/DDBJ databases">
        <authorList>
            <person name="Zhang Z.-H."/>
        </authorList>
    </citation>
    <scope>NUCLEOTIDE SEQUENCE [LARGE SCALE GENOMIC DNA]</scope>
    <source>
        <strain evidence="11 12">HHTR114</strain>
    </source>
</reference>
<keyword evidence="7" id="KW-0175">Coiled coil</keyword>
<dbReference type="GO" id="GO:0016787">
    <property type="term" value="F:hydrolase activity"/>
    <property type="evidence" value="ECO:0007669"/>
    <property type="project" value="UniProtKB-KW"/>
</dbReference>
<evidence type="ECO:0000259" key="10">
    <source>
        <dbReference type="Pfam" id="PF01551"/>
    </source>
</evidence>
<protein>
    <submittedName>
        <fullName evidence="11">Murein hydrolase activator EnvC family protein</fullName>
    </submittedName>
</protein>
<keyword evidence="4 11" id="KW-0378">Hydrolase</keyword>
<comment type="caution">
    <text evidence="11">The sequence shown here is derived from an EMBL/GenBank/DDBJ whole genome shotgun (WGS) entry which is preliminary data.</text>
</comment>
<dbReference type="Proteomes" id="UP001596116">
    <property type="component" value="Unassembled WGS sequence"/>
</dbReference>
<organism evidence="11 12">
    <name type="scientific">Hyphococcus aureus</name>
    <dbReference type="NCBI Taxonomy" id="2666033"/>
    <lineage>
        <taxon>Bacteria</taxon>
        <taxon>Pseudomonadati</taxon>
        <taxon>Pseudomonadota</taxon>
        <taxon>Alphaproteobacteria</taxon>
        <taxon>Parvularculales</taxon>
        <taxon>Parvularculaceae</taxon>
        <taxon>Hyphococcus</taxon>
    </lineage>
</organism>
<feature type="chain" id="PRO_5045103176" evidence="9">
    <location>
        <begin position="21"/>
        <end position="406"/>
    </location>
</feature>
<dbReference type="RefSeq" id="WP_379879876.1">
    <property type="nucleotide sequence ID" value="NZ_JBHPON010000001.1"/>
</dbReference>